<protein>
    <recommendedName>
        <fullName evidence="4">Ig-like domain-containing protein</fullName>
    </recommendedName>
</protein>
<keyword evidence="3" id="KW-1185">Reference proteome</keyword>
<dbReference type="RefSeq" id="WP_046558785.1">
    <property type="nucleotide sequence ID" value="NZ_LAHO01000017.1"/>
</dbReference>
<name>A0A0M2V5D3_9GAMM</name>
<dbReference type="Proteomes" id="UP000034228">
    <property type="component" value="Unassembled WGS sequence"/>
</dbReference>
<proteinExistence type="predicted"/>
<feature type="chain" id="PRO_5005644321" description="Ig-like domain-containing protein" evidence="1">
    <location>
        <begin position="22"/>
        <end position="110"/>
    </location>
</feature>
<evidence type="ECO:0008006" key="4">
    <source>
        <dbReference type="Google" id="ProtNLM"/>
    </source>
</evidence>
<dbReference type="OrthoDB" id="5771152at2"/>
<reference evidence="2 3" key="1">
    <citation type="submission" date="2015-03" db="EMBL/GenBank/DDBJ databases">
        <title>Draft genome sequences of two protease-producing strains of Arsukibacterium isolated from two cold and alkaline environments.</title>
        <authorList>
            <person name="Lylloff J.E."/>
            <person name="Skov L.B."/>
            <person name="Jepsen M."/>
            <person name="Hallin P.F."/>
            <person name="Sorensen S.J."/>
            <person name="Stougaard P."/>
            <person name="Glaring M.A."/>
        </authorList>
    </citation>
    <scope>NUCLEOTIDE SEQUENCE [LARGE SCALE GENOMIC DNA]</scope>
    <source>
        <strain evidence="2 3">GCM72</strain>
    </source>
</reference>
<feature type="signal peptide" evidence="1">
    <location>
        <begin position="1"/>
        <end position="21"/>
    </location>
</feature>
<sequence length="110" mass="11971">MKLVLSSALVTGFLFISPLLAKEPPGQRTHCQLGEAVRVIAVVYPQGGELPCEVRYSKDGTTNVLWQAKNDAGYCEQQAADFVAKQRGWGFECVVMPAASAMTVSDETQY</sequence>
<organism evidence="2 3">
    <name type="scientific">Arsukibacterium ikkense</name>
    <dbReference type="NCBI Taxonomy" id="336831"/>
    <lineage>
        <taxon>Bacteria</taxon>
        <taxon>Pseudomonadati</taxon>
        <taxon>Pseudomonadota</taxon>
        <taxon>Gammaproteobacteria</taxon>
        <taxon>Chromatiales</taxon>
        <taxon>Chromatiaceae</taxon>
        <taxon>Arsukibacterium</taxon>
    </lineage>
</organism>
<keyword evidence="1" id="KW-0732">Signal</keyword>
<evidence type="ECO:0000256" key="1">
    <source>
        <dbReference type="SAM" id="SignalP"/>
    </source>
</evidence>
<evidence type="ECO:0000313" key="3">
    <source>
        <dbReference type="Proteomes" id="UP000034228"/>
    </source>
</evidence>
<dbReference type="EMBL" id="LAHO01000017">
    <property type="protein sequence ID" value="KKO44383.1"/>
    <property type="molecule type" value="Genomic_DNA"/>
</dbReference>
<comment type="caution">
    <text evidence="2">The sequence shown here is derived from an EMBL/GenBank/DDBJ whole genome shotgun (WGS) entry which is preliminary data.</text>
</comment>
<dbReference type="AlphaFoldDB" id="A0A0M2V5D3"/>
<accession>A0A0M2V5D3</accession>
<evidence type="ECO:0000313" key="2">
    <source>
        <dbReference type="EMBL" id="KKO44383.1"/>
    </source>
</evidence>
<gene>
    <name evidence="2" type="ORF">WG68_16340</name>
</gene>